<accession>A0ABQ8TPS0</accession>
<evidence type="ECO:0008006" key="3">
    <source>
        <dbReference type="Google" id="ProtNLM"/>
    </source>
</evidence>
<protein>
    <recommendedName>
        <fullName evidence="3">HAT C-terminal dimerisation domain-containing protein</fullName>
    </recommendedName>
</protein>
<dbReference type="EMBL" id="JAJSOF020000005">
    <property type="protein sequence ID" value="KAJ4447740.1"/>
    <property type="molecule type" value="Genomic_DNA"/>
</dbReference>
<keyword evidence="2" id="KW-1185">Reference proteome</keyword>
<gene>
    <name evidence="1" type="ORF">ANN_09748</name>
</gene>
<dbReference type="Proteomes" id="UP001148838">
    <property type="component" value="Unassembled WGS sequence"/>
</dbReference>
<name>A0ABQ8TPS0_PERAM</name>
<reference evidence="1 2" key="1">
    <citation type="journal article" date="2022" name="Allergy">
        <title>Genome assembly and annotation of Periplaneta americana reveal a comprehensive cockroach allergen profile.</title>
        <authorList>
            <person name="Wang L."/>
            <person name="Xiong Q."/>
            <person name="Saelim N."/>
            <person name="Wang L."/>
            <person name="Nong W."/>
            <person name="Wan A.T."/>
            <person name="Shi M."/>
            <person name="Liu X."/>
            <person name="Cao Q."/>
            <person name="Hui J.H.L."/>
            <person name="Sookrung N."/>
            <person name="Leung T.F."/>
            <person name="Tungtrongchitr A."/>
            <person name="Tsui S.K.W."/>
        </authorList>
    </citation>
    <scope>NUCLEOTIDE SEQUENCE [LARGE SCALE GENOMIC DNA]</scope>
    <source>
        <strain evidence="1">PWHHKU_190912</strain>
    </source>
</reference>
<evidence type="ECO:0000313" key="2">
    <source>
        <dbReference type="Proteomes" id="UP001148838"/>
    </source>
</evidence>
<comment type="caution">
    <text evidence="1">The sequence shown here is derived from an EMBL/GenBank/DDBJ whole genome shotgun (WGS) entry which is preliminary data.</text>
</comment>
<evidence type="ECO:0000313" key="1">
    <source>
        <dbReference type="EMBL" id="KAJ4447740.1"/>
    </source>
</evidence>
<proteinExistence type="predicted"/>
<organism evidence="1 2">
    <name type="scientific">Periplaneta americana</name>
    <name type="common">American cockroach</name>
    <name type="synonym">Blatta americana</name>
    <dbReference type="NCBI Taxonomy" id="6978"/>
    <lineage>
        <taxon>Eukaryota</taxon>
        <taxon>Metazoa</taxon>
        <taxon>Ecdysozoa</taxon>
        <taxon>Arthropoda</taxon>
        <taxon>Hexapoda</taxon>
        <taxon>Insecta</taxon>
        <taxon>Pterygota</taxon>
        <taxon>Neoptera</taxon>
        <taxon>Polyneoptera</taxon>
        <taxon>Dictyoptera</taxon>
        <taxon>Blattodea</taxon>
        <taxon>Blattoidea</taxon>
        <taxon>Blattidae</taxon>
        <taxon>Blattinae</taxon>
        <taxon>Periplaneta</taxon>
    </lineage>
</organism>
<sequence>MVVGKLSPDGPSIPHLVCVKELSKVNSQAIAYFVNKGLQSLYSDIPLPPQPVVTRWGTWIQSVVYYSKYFKEVVTVIDKLPETDSAACVKAVKDCLNDSRVKNDIAYITSNFSFIPASIEQLEREKQSLCSQIAIVKEAQVNIHSALGETGKKASDGNTKRLDEVWVDLFKSTEGELSNLKRVVEFIMCIPGTNACVERLFSRMNALWTDEKNKLLTHNHDTRRNNNYSTLVEPKCFTSAGLKQRCSRERPEASPEARGWRLGSSHARGISSLLKSKLGNEFEVSSVCKPNAPLKNVVEDMMKLSSDFSKRDHVVIVGGPGNRIDNDCNYSIEKDVNNIIEMSSHTNVGFLSLFSRYDKPYLHRRVRSVNMRLERALMRPGASHIGLIDVSPIRRYEYTSHSLHLNGRGTEHLSVLIANSIRGSHVKKQSCNIPVLVNARASPF</sequence>